<protein>
    <submittedName>
        <fullName evidence="2">Uncharacterized protein</fullName>
    </submittedName>
</protein>
<dbReference type="RefSeq" id="XP_020046203.1">
    <property type="nucleotide sequence ID" value="XM_020193638.1"/>
</dbReference>
<sequence>MAVIWCILLVCWVFFVLLNQIRKEDFRLESSINISRCYEDMKAPVFTGIYQYY</sequence>
<organism evidence="2 3">
    <name type="scientific">Ascoidea rubescens DSM 1968</name>
    <dbReference type="NCBI Taxonomy" id="1344418"/>
    <lineage>
        <taxon>Eukaryota</taxon>
        <taxon>Fungi</taxon>
        <taxon>Dikarya</taxon>
        <taxon>Ascomycota</taxon>
        <taxon>Saccharomycotina</taxon>
        <taxon>Saccharomycetes</taxon>
        <taxon>Ascoideaceae</taxon>
        <taxon>Ascoidea</taxon>
    </lineage>
</organism>
<dbReference type="EMBL" id="KV454484">
    <property type="protein sequence ID" value="ODV59896.1"/>
    <property type="molecule type" value="Genomic_DNA"/>
</dbReference>
<feature type="signal peptide" evidence="1">
    <location>
        <begin position="1"/>
        <end position="23"/>
    </location>
</feature>
<proteinExistence type="predicted"/>
<accession>A0A1D2VE40</accession>
<evidence type="ECO:0000256" key="1">
    <source>
        <dbReference type="SAM" id="SignalP"/>
    </source>
</evidence>
<keyword evidence="3" id="KW-1185">Reference proteome</keyword>
<dbReference type="InParanoid" id="A0A1D2VE40"/>
<reference evidence="3" key="1">
    <citation type="submission" date="2016-05" db="EMBL/GenBank/DDBJ databases">
        <title>Comparative genomics of biotechnologically important yeasts.</title>
        <authorList>
            <consortium name="DOE Joint Genome Institute"/>
            <person name="Riley R."/>
            <person name="Haridas S."/>
            <person name="Wolfe K.H."/>
            <person name="Lopes M.R."/>
            <person name="Hittinger C.T."/>
            <person name="Goker M."/>
            <person name="Salamov A."/>
            <person name="Wisecaver J."/>
            <person name="Long T.M."/>
            <person name="Aerts A.L."/>
            <person name="Barry K."/>
            <person name="Choi C."/>
            <person name="Clum A."/>
            <person name="Coughlan A.Y."/>
            <person name="Deshpande S."/>
            <person name="Douglass A.P."/>
            <person name="Hanson S.J."/>
            <person name="Klenk H.-P."/>
            <person name="Labutti K."/>
            <person name="Lapidus A."/>
            <person name="Lindquist E."/>
            <person name="Lipzen A."/>
            <person name="Meier-Kolthoff J.P."/>
            <person name="Ohm R.A."/>
            <person name="Otillar R.P."/>
            <person name="Pangilinan J."/>
            <person name="Peng Y."/>
            <person name="Rokas A."/>
            <person name="Rosa C.A."/>
            <person name="Scheuner C."/>
            <person name="Sibirny A.A."/>
            <person name="Slot J.C."/>
            <person name="Stielow J.B."/>
            <person name="Sun H."/>
            <person name="Kurtzman C.P."/>
            <person name="Blackwell M."/>
            <person name="Grigoriev I.V."/>
            <person name="Jeffries T.W."/>
        </authorList>
    </citation>
    <scope>NUCLEOTIDE SEQUENCE [LARGE SCALE GENOMIC DNA]</scope>
    <source>
        <strain evidence="3">DSM 1968</strain>
    </source>
</reference>
<evidence type="ECO:0000313" key="2">
    <source>
        <dbReference type="EMBL" id="ODV59896.1"/>
    </source>
</evidence>
<gene>
    <name evidence="2" type="ORF">ASCRUDRAFT_76833</name>
</gene>
<dbReference type="AlphaFoldDB" id="A0A1D2VE40"/>
<evidence type="ECO:0000313" key="3">
    <source>
        <dbReference type="Proteomes" id="UP000095038"/>
    </source>
</evidence>
<name>A0A1D2VE40_9ASCO</name>
<dbReference type="GeneID" id="30967274"/>
<feature type="chain" id="PRO_5008910413" evidence="1">
    <location>
        <begin position="24"/>
        <end position="53"/>
    </location>
</feature>
<keyword evidence="1" id="KW-0732">Signal</keyword>
<dbReference type="Proteomes" id="UP000095038">
    <property type="component" value="Unassembled WGS sequence"/>
</dbReference>